<comment type="subcellular location">
    <subcellularLocation>
        <location evidence="1">Cell membrane</location>
        <topology evidence="1">Multi-pass membrane protein</topology>
    </subcellularLocation>
</comment>
<feature type="transmembrane region" description="Helical" evidence="7">
    <location>
        <begin position="246"/>
        <end position="273"/>
    </location>
</feature>
<organism evidence="8 9">
    <name type="scientific">Aphanothece hegewaldii CCALA 016</name>
    <dbReference type="NCBI Taxonomy" id="2107694"/>
    <lineage>
        <taxon>Bacteria</taxon>
        <taxon>Bacillati</taxon>
        <taxon>Cyanobacteriota</taxon>
        <taxon>Cyanophyceae</taxon>
        <taxon>Oscillatoriophycideae</taxon>
        <taxon>Chroococcales</taxon>
        <taxon>Aphanothecaceae</taxon>
        <taxon>Aphanothece</taxon>
    </lineage>
</organism>
<name>A0A2T1M3L3_9CHRO</name>
<protein>
    <submittedName>
        <fullName evidence="8">Polysaccharide biosynthesis protein</fullName>
    </submittedName>
</protein>
<gene>
    <name evidence="8" type="ORF">C7H19_01175</name>
</gene>
<comment type="caution">
    <text evidence="8">The sequence shown here is derived from an EMBL/GenBank/DDBJ whole genome shotgun (WGS) entry which is preliminary data.</text>
</comment>
<feature type="transmembrane region" description="Helical" evidence="7">
    <location>
        <begin position="205"/>
        <end position="226"/>
    </location>
</feature>
<evidence type="ECO:0000256" key="2">
    <source>
        <dbReference type="ARBA" id="ARBA00007430"/>
    </source>
</evidence>
<feature type="transmembrane region" description="Helical" evidence="7">
    <location>
        <begin position="417"/>
        <end position="436"/>
    </location>
</feature>
<dbReference type="Proteomes" id="UP000239001">
    <property type="component" value="Unassembled WGS sequence"/>
</dbReference>
<evidence type="ECO:0000313" key="9">
    <source>
        <dbReference type="Proteomes" id="UP000239001"/>
    </source>
</evidence>
<evidence type="ECO:0000256" key="4">
    <source>
        <dbReference type="ARBA" id="ARBA00022692"/>
    </source>
</evidence>
<feature type="transmembrane region" description="Helical" evidence="7">
    <location>
        <begin position="114"/>
        <end position="135"/>
    </location>
</feature>
<keyword evidence="4 7" id="KW-0812">Transmembrane</keyword>
<comment type="similarity">
    <text evidence="2">Belongs to the polysaccharide synthase family.</text>
</comment>
<reference evidence="8 9" key="1">
    <citation type="submission" date="2018-03" db="EMBL/GenBank/DDBJ databases">
        <title>The ancient ancestry and fast evolution of plastids.</title>
        <authorList>
            <person name="Moore K.R."/>
            <person name="Magnabosco C."/>
            <person name="Momper L."/>
            <person name="Gold D.A."/>
            <person name="Bosak T."/>
            <person name="Fournier G.P."/>
        </authorList>
    </citation>
    <scope>NUCLEOTIDE SEQUENCE [LARGE SCALE GENOMIC DNA]</scope>
    <source>
        <strain evidence="8 9">CCALA 016</strain>
    </source>
</reference>
<dbReference type="PANTHER" id="PTHR30250">
    <property type="entry name" value="PST FAMILY PREDICTED COLANIC ACID TRANSPORTER"/>
    <property type="match status" value="1"/>
</dbReference>
<keyword evidence="5 7" id="KW-1133">Transmembrane helix</keyword>
<sequence length="450" mass="50765">MSSLKKLALLGSLWTLLGYGSSQFIRLGGNVILTRLLAPELFGLMATLMTLIVALNFLSDVGLAPIVVQHKRGDDPIFLNTVWTLQIIRGFFIWFGCLLISWPIAQLYNDERLLWLMPIFSLTSLISGFNSTSLLTLNRQVALKKITILDLGVQSFSLSIMLIWAFLHPTIWALVVGNLISATLTMILSYRLIPNYFNRFAWEQTAARDILSFGKWIFISTAFYFLATQSDRLILAKLTSFEILGIYTIACTLALFPQSVIGMLSSKVLLPVFSQLMDLPRESLRLKMLKNRRLLLLGISCLIIPLVCFGDWLILFMYDARYKQAAWMLPILALGIWPNVLLETNRQALTALGKLNYQAYGQILKSIHMCLGLLLGFYLFGLPGLIIMVALNDLELYAIISYGLWREKLSCFQQDILMTILILSAIILTLTVRKLAGYGLPIDLMFESAH</sequence>
<reference evidence="8 9" key="2">
    <citation type="submission" date="2018-03" db="EMBL/GenBank/DDBJ databases">
        <authorList>
            <person name="Keele B.F."/>
        </authorList>
    </citation>
    <scope>NUCLEOTIDE SEQUENCE [LARGE SCALE GENOMIC DNA]</scope>
    <source>
        <strain evidence="8 9">CCALA 016</strain>
    </source>
</reference>
<dbReference type="InterPro" id="IPR050833">
    <property type="entry name" value="Poly_Biosynth_Transport"/>
</dbReference>
<evidence type="ECO:0000256" key="6">
    <source>
        <dbReference type="ARBA" id="ARBA00023136"/>
    </source>
</evidence>
<keyword evidence="3" id="KW-1003">Cell membrane</keyword>
<accession>A0A2T1M3L3</accession>
<dbReference type="OrthoDB" id="9770347at2"/>
<keyword evidence="9" id="KW-1185">Reference proteome</keyword>
<dbReference type="RefSeq" id="WP_106455051.1">
    <property type="nucleotide sequence ID" value="NZ_PXOH01000001.1"/>
</dbReference>
<feature type="transmembrane region" description="Helical" evidence="7">
    <location>
        <begin position="77"/>
        <end position="102"/>
    </location>
</feature>
<feature type="transmembrane region" description="Helical" evidence="7">
    <location>
        <begin position="324"/>
        <end position="342"/>
    </location>
</feature>
<evidence type="ECO:0000256" key="7">
    <source>
        <dbReference type="SAM" id="Phobius"/>
    </source>
</evidence>
<dbReference type="EMBL" id="PXOH01000001">
    <property type="protein sequence ID" value="PSF39429.1"/>
    <property type="molecule type" value="Genomic_DNA"/>
</dbReference>
<evidence type="ECO:0000256" key="3">
    <source>
        <dbReference type="ARBA" id="ARBA00022475"/>
    </source>
</evidence>
<keyword evidence="6 7" id="KW-0472">Membrane</keyword>
<dbReference type="PANTHER" id="PTHR30250:SF10">
    <property type="entry name" value="LIPOPOLYSACCHARIDE BIOSYNTHESIS PROTEIN WZXC"/>
    <property type="match status" value="1"/>
</dbReference>
<feature type="transmembrane region" description="Helical" evidence="7">
    <location>
        <begin position="363"/>
        <end position="380"/>
    </location>
</feature>
<feature type="transmembrane region" description="Helical" evidence="7">
    <location>
        <begin position="294"/>
        <end position="318"/>
    </location>
</feature>
<evidence type="ECO:0000256" key="1">
    <source>
        <dbReference type="ARBA" id="ARBA00004651"/>
    </source>
</evidence>
<dbReference type="AlphaFoldDB" id="A0A2T1M3L3"/>
<feature type="transmembrane region" description="Helical" evidence="7">
    <location>
        <begin position="46"/>
        <end position="68"/>
    </location>
</feature>
<feature type="transmembrane region" description="Helical" evidence="7">
    <location>
        <begin position="147"/>
        <end position="165"/>
    </location>
</feature>
<feature type="transmembrane region" description="Helical" evidence="7">
    <location>
        <begin position="171"/>
        <end position="193"/>
    </location>
</feature>
<dbReference type="Pfam" id="PF13440">
    <property type="entry name" value="Polysacc_synt_3"/>
    <property type="match status" value="1"/>
</dbReference>
<evidence type="ECO:0000313" key="8">
    <source>
        <dbReference type="EMBL" id="PSF39429.1"/>
    </source>
</evidence>
<proteinExistence type="inferred from homology"/>
<evidence type="ECO:0000256" key="5">
    <source>
        <dbReference type="ARBA" id="ARBA00022989"/>
    </source>
</evidence>
<dbReference type="GO" id="GO:0005886">
    <property type="term" value="C:plasma membrane"/>
    <property type="evidence" value="ECO:0007669"/>
    <property type="project" value="UniProtKB-SubCell"/>
</dbReference>